<accession>A0A7G9RW32</accession>
<dbReference type="RefSeq" id="WP_187600817.1">
    <property type="nucleotide sequence ID" value="NZ_CP060714.1"/>
</dbReference>
<dbReference type="Proteomes" id="UP000515811">
    <property type="component" value="Chromosome"/>
</dbReference>
<evidence type="ECO:0000313" key="2">
    <source>
        <dbReference type="EMBL" id="QNN59807.1"/>
    </source>
</evidence>
<organism evidence="2 3">
    <name type="scientific">Diaphorobacter ruginosibacter</name>
    <dbReference type="NCBI Taxonomy" id="1715720"/>
    <lineage>
        <taxon>Bacteria</taxon>
        <taxon>Pseudomonadati</taxon>
        <taxon>Pseudomonadota</taxon>
        <taxon>Betaproteobacteria</taxon>
        <taxon>Burkholderiales</taxon>
        <taxon>Comamonadaceae</taxon>
        <taxon>Diaphorobacter</taxon>
    </lineage>
</organism>
<keyword evidence="3" id="KW-1185">Reference proteome</keyword>
<feature type="transmembrane region" description="Helical" evidence="1">
    <location>
        <begin position="34"/>
        <end position="54"/>
    </location>
</feature>
<name>A0A7G9RW32_9BURK</name>
<dbReference type="KEGG" id="drg:H9K76_13305"/>
<keyword evidence="1" id="KW-0812">Transmembrane</keyword>
<reference evidence="2 3" key="1">
    <citation type="submission" date="2020-08" db="EMBL/GenBank/DDBJ databases">
        <title>Genome sequence of Diaphorobacter ruginosibacter DSM 27467T.</title>
        <authorList>
            <person name="Hyun D.-W."/>
            <person name="Bae J.-W."/>
        </authorList>
    </citation>
    <scope>NUCLEOTIDE SEQUENCE [LARGE SCALE GENOMIC DNA]</scope>
    <source>
        <strain evidence="2 3">DSM 27467</strain>
    </source>
</reference>
<proteinExistence type="predicted"/>
<sequence>MTFIPRMHRLLLTGAAGGLGQVLRTIWPFCGALIFALALVTVVPAFSTWLPGLLMKVH</sequence>
<dbReference type="EMBL" id="CP060714">
    <property type="protein sequence ID" value="QNN59807.1"/>
    <property type="molecule type" value="Genomic_DNA"/>
</dbReference>
<evidence type="ECO:0000256" key="1">
    <source>
        <dbReference type="SAM" id="Phobius"/>
    </source>
</evidence>
<keyword evidence="1" id="KW-1133">Transmembrane helix</keyword>
<keyword evidence="1" id="KW-0472">Membrane</keyword>
<dbReference type="AlphaFoldDB" id="A0A7G9RW32"/>
<protein>
    <submittedName>
        <fullName evidence="2">Uncharacterized protein</fullName>
    </submittedName>
</protein>
<evidence type="ECO:0000313" key="3">
    <source>
        <dbReference type="Proteomes" id="UP000515811"/>
    </source>
</evidence>
<gene>
    <name evidence="2" type="ORF">H9K76_13305</name>
</gene>